<dbReference type="Proteomes" id="UP001519887">
    <property type="component" value="Unassembled WGS sequence"/>
</dbReference>
<comment type="similarity">
    <text evidence="1">Belongs to the NAD(P)-dependent epimerase/dehydratase family. SDR39U1 subfamily.</text>
</comment>
<dbReference type="RefSeq" id="WP_210038197.1">
    <property type="nucleotide sequence ID" value="NZ_JBHLVU010000022.1"/>
</dbReference>
<dbReference type="InterPro" id="IPR013549">
    <property type="entry name" value="DUF1731"/>
</dbReference>
<dbReference type="InterPro" id="IPR036291">
    <property type="entry name" value="NAD(P)-bd_dom_sf"/>
</dbReference>
<accession>A0ABS7C2C7</accession>
<sequence>MKVAVTGGTGFVGGRLVDALLNRGDEVTIISRTSSLRHERTGLKQITWEDLAKSPEILEGIDAIVNLAGESINQKWTESAKVRILQSRLDAAEQIEKLVASLQQKPDVVVNASGISIYGTSTDKIFDEESPINVNDFLSAVSQKWEAAADRINISRLVKVRVGVVLASDDGAFPKMLMPYRLFAGGKIGTGKQWLSWIHIEDMVRLLLFCIDNSQIKGPINASAPEPVTNDRFGRALGAAFHKPHWFPVPGFMMKLMFGELSTLLLEGQRAVPGKALNNGFEFHYPTIKSAMENIAVHNG</sequence>
<dbReference type="InterPro" id="IPR001509">
    <property type="entry name" value="Epimerase_deHydtase"/>
</dbReference>
<dbReference type="SUPFAM" id="SSF51735">
    <property type="entry name" value="NAD(P)-binding Rossmann-fold domains"/>
    <property type="match status" value="1"/>
</dbReference>
<feature type="domain" description="DUF1731" evidence="3">
    <location>
        <begin position="249"/>
        <end position="295"/>
    </location>
</feature>
<organism evidence="4 5">
    <name type="scientific">Paenibacillus sepulcri</name>
    <dbReference type="NCBI Taxonomy" id="359917"/>
    <lineage>
        <taxon>Bacteria</taxon>
        <taxon>Bacillati</taxon>
        <taxon>Bacillota</taxon>
        <taxon>Bacilli</taxon>
        <taxon>Bacillales</taxon>
        <taxon>Paenibacillaceae</taxon>
        <taxon>Paenibacillus</taxon>
    </lineage>
</organism>
<dbReference type="Pfam" id="PF08338">
    <property type="entry name" value="DUF1731"/>
    <property type="match status" value="1"/>
</dbReference>
<keyword evidence="5" id="KW-1185">Reference proteome</keyword>
<dbReference type="CDD" id="cd05242">
    <property type="entry name" value="SDR_a8"/>
    <property type="match status" value="1"/>
</dbReference>
<dbReference type="InterPro" id="IPR010099">
    <property type="entry name" value="SDR39U1"/>
</dbReference>
<evidence type="ECO:0000256" key="1">
    <source>
        <dbReference type="ARBA" id="ARBA00009353"/>
    </source>
</evidence>
<dbReference type="NCBIfam" id="TIGR01777">
    <property type="entry name" value="yfcH"/>
    <property type="match status" value="1"/>
</dbReference>
<evidence type="ECO:0000313" key="5">
    <source>
        <dbReference type="Proteomes" id="UP001519887"/>
    </source>
</evidence>
<reference evidence="4 5" key="1">
    <citation type="submission" date="2021-07" db="EMBL/GenBank/DDBJ databases">
        <title>Paenibacillus radiodurans sp. nov., isolated from the southeastern edge of Tengger Desert.</title>
        <authorList>
            <person name="Zhang G."/>
        </authorList>
    </citation>
    <scope>NUCLEOTIDE SEQUENCE [LARGE SCALE GENOMIC DNA]</scope>
    <source>
        <strain evidence="4 5">CCM 7311</strain>
    </source>
</reference>
<dbReference type="PANTHER" id="PTHR11092:SF0">
    <property type="entry name" value="EPIMERASE FAMILY PROTEIN SDR39U1"/>
    <property type="match status" value="1"/>
</dbReference>
<dbReference type="PANTHER" id="PTHR11092">
    <property type="entry name" value="SUGAR NUCLEOTIDE EPIMERASE RELATED"/>
    <property type="match status" value="1"/>
</dbReference>
<evidence type="ECO:0000313" key="4">
    <source>
        <dbReference type="EMBL" id="MBW7455046.1"/>
    </source>
</evidence>
<evidence type="ECO:0000259" key="3">
    <source>
        <dbReference type="Pfam" id="PF08338"/>
    </source>
</evidence>
<dbReference type="EMBL" id="JAHZIK010000293">
    <property type="protein sequence ID" value="MBW7455046.1"/>
    <property type="molecule type" value="Genomic_DNA"/>
</dbReference>
<evidence type="ECO:0000259" key="2">
    <source>
        <dbReference type="Pfam" id="PF01370"/>
    </source>
</evidence>
<name>A0ABS7C2C7_9BACL</name>
<gene>
    <name evidence="4" type="ORF">K0U00_13480</name>
</gene>
<protein>
    <submittedName>
        <fullName evidence="4">TIGR01777 family oxidoreductase</fullName>
    </submittedName>
</protein>
<dbReference type="Gene3D" id="3.40.50.720">
    <property type="entry name" value="NAD(P)-binding Rossmann-like Domain"/>
    <property type="match status" value="1"/>
</dbReference>
<dbReference type="Pfam" id="PF01370">
    <property type="entry name" value="Epimerase"/>
    <property type="match status" value="1"/>
</dbReference>
<feature type="domain" description="NAD-dependent epimerase/dehydratase" evidence="2">
    <location>
        <begin position="3"/>
        <end position="131"/>
    </location>
</feature>
<comment type="caution">
    <text evidence="4">The sequence shown here is derived from an EMBL/GenBank/DDBJ whole genome shotgun (WGS) entry which is preliminary data.</text>
</comment>
<proteinExistence type="inferred from homology"/>